<comment type="caution">
    <text evidence="1">The sequence shown here is derived from an EMBL/GenBank/DDBJ whole genome shotgun (WGS) entry which is preliminary data.</text>
</comment>
<proteinExistence type="predicted"/>
<organism evidence="1">
    <name type="scientific">marine sediment metagenome</name>
    <dbReference type="NCBI Taxonomy" id="412755"/>
    <lineage>
        <taxon>unclassified sequences</taxon>
        <taxon>metagenomes</taxon>
        <taxon>ecological metagenomes</taxon>
    </lineage>
</organism>
<reference evidence="1" key="1">
    <citation type="journal article" date="2014" name="Front. Microbiol.">
        <title>High frequency of phylogenetically diverse reductive dehalogenase-homologous genes in deep subseafloor sedimentary metagenomes.</title>
        <authorList>
            <person name="Kawai M."/>
            <person name="Futagami T."/>
            <person name="Toyoda A."/>
            <person name="Takaki Y."/>
            <person name="Nishi S."/>
            <person name="Hori S."/>
            <person name="Arai W."/>
            <person name="Tsubouchi T."/>
            <person name="Morono Y."/>
            <person name="Uchiyama I."/>
            <person name="Ito T."/>
            <person name="Fujiyama A."/>
            <person name="Inagaki F."/>
            <person name="Takami H."/>
        </authorList>
    </citation>
    <scope>NUCLEOTIDE SEQUENCE</scope>
    <source>
        <strain evidence="1">Expedition CK06-06</strain>
    </source>
</reference>
<protein>
    <recommendedName>
        <fullName evidence="2">DUF2095 domain-containing protein</fullName>
    </recommendedName>
</protein>
<dbReference type="EMBL" id="BARV01006166">
    <property type="protein sequence ID" value="GAI08963.1"/>
    <property type="molecule type" value="Genomic_DNA"/>
</dbReference>
<dbReference type="AlphaFoldDB" id="X1KQN2"/>
<sequence>MGKKNKEKSLKKVIIDSKKGVSISYNREDIKKKLPHLFNELKKSNQKIRINGIKDSDEINELFNPKVEGFIRRCSTQEEAYEILDFLLKRAEISEKEYNYLKKRVKNEGIENFGEKKTWGYYERKYGDKR</sequence>
<dbReference type="Pfam" id="PF09868">
    <property type="entry name" value="DUF2095"/>
    <property type="match status" value="1"/>
</dbReference>
<accession>X1KQN2</accession>
<name>X1KQN2_9ZZZZ</name>
<gene>
    <name evidence="1" type="ORF">S06H3_12607</name>
</gene>
<dbReference type="InterPro" id="IPR018662">
    <property type="entry name" value="DUF2095"/>
</dbReference>
<evidence type="ECO:0000313" key="1">
    <source>
        <dbReference type="EMBL" id="GAI08963.1"/>
    </source>
</evidence>
<evidence type="ECO:0008006" key="2">
    <source>
        <dbReference type="Google" id="ProtNLM"/>
    </source>
</evidence>